<dbReference type="GO" id="GO:0003755">
    <property type="term" value="F:peptidyl-prolyl cis-trans isomerase activity"/>
    <property type="evidence" value="ECO:0007669"/>
    <property type="project" value="UniProtKB-UniRule"/>
</dbReference>
<dbReference type="Pfam" id="PF00254">
    <property type="entry name" value="FKBP_C"/>
    <property type="match status" value="1"/>
</dbReference>
<evidence type="ECO:0000256" key="5">
    <source>
        <dbReference type="ARBA" id="ARBA00022618"/>
    </source>
</evidence>
<dbReference type="FunFam" id="3.10.50.40:FF:000001">
    <property type="entry name" value="Trigger factor"/>
    <property type="match status" value="1"/>
</dbReference>
<keyword evidence="8 11" id="KW-0413">Isomerase</keyword>
<keyword evidence="7 11" id="KW-0143">Chaperone</keyword>
<dbReference type="SUPFAM" id="SSF54534">
    <property type="entry name" value="FKBP-like"/>
    <property type="match status" value="1"/>
</dbReference>
<dbReference type="NCBIfam" id="TIGR00115">
    <property type="entry name" value="tig"/>
    <property type="match status" value="1"/>
</dbReference>
<dbReference type="GO" id="GO:0005737">
    <property type="term" value="C:cytoplasm"/>
    <property type="evidence" value="ECO:0007669"/>
    <property type="project" value="UniProtKB-SubCell"/>
</dbReference>
<dbReference type="Gene3D" id="1.10.3120.10">
    <property type="entry name" value="Trigger factor, C-terminal domain"/>
    <property type="match status" value="1"/>
</dbReference>
<dbReference type="EC" id="5.2.1.8" evidence="3 11"/>
<evidence type="ECO:0000313" key="15">
    <source>
        <dbReference type="EMBL" id="RFA38029.1"/>
    </source>
</evidence>
<dbReference type="GO" id="GO:0043022">
    <property type="term" value="F:ribosome binding"/>
    <property type="evidence" value="ECO:0007669"/>
    <property type="project" value="TreeGrafter"/>
</dbReference>
<evidence type="ECO:0000256" key="3">
    <source>
        <dbReference type="ARBA" id="ARBA00013194"/>
    </source>
</evidence>
<evidence type="ECO:0000256" key="10">
    <source>
        <dbReference type="ARBA" id="ARBA00029986"/>
    </source>
</evidence>
<keyword evidence="9 11" id="KW-0131">Cell cycle</keyword>
<evidence type="ECO:0000256" key="12">
    <source>
        <dbReference type="PROSITE-ProRule" id="PRU00277"/>
    </source>
</evidence>
<keyword evidence="6 11" id="KW-0697">Rotamase</keyword>
<dbReference type="InterPro" id="IPR046357">
    <property type="entry name" value="PPIase_dom_sf"/>
</dbReference>
<protein>
    <recommendedName>
        <fullName evidence="4 11">Trigger factor</fullName>
        <shortName evidence="11">TF</shortName>
        <ecNumber evidence="3 11">5.2.1.8</ecNumber>
    </recommendedName>
    <alternativeName>
        <fullName evidence="10 11">PPIase</fullName>
    </alternativeName>
</protein>
<proteinExistence type="inferred from homology"/>
<comment type="function">
    <text evidence="11">Involved in protein export. Acts as a chaperone by maintaining the newly synthesized protein in an open conformation. Functions as a peptidyl-prolyl cis-trans isomerase.</text>
</comment>
<dbReference type="PIRSF" id="PIRSF003095">
    <property type="entry name" value="Trigger_factor"/>
    <property type="match status" value="1"/>
</dbReference>
<dbReference type="HAMAP" id="MF_00303">
    <property type="entry name" value="Trigger_factor_Tig"/>
    <property type="match status" value="1"/>
</dbReference>
<comment type="domain">
    <text evidence="11">Consists of 3 domains; the N-terminus binds the ribosome, the middle domain has PPIase activity, while the C-terminus has intrinsic chaperone activity on its own.</text>
</comment>
<gene>
    <name evidence="11" type="primary">tig</name>
    <name evidence="15" type="ORF">CAL65_06700</name>
</gene>
<accession>A0A3E0X083</accession>
<keyword evidence="5 11" id="KW-0132">Cell division</keyword>
<keyword evidence="11" id="KW-0963">Cytoplasm</keyword>
<evidence type="ECO:0000256" key="4">
    <source>
        <dbReference type="ARBA" id="ARBA00016902"/>
    </source>
</evidence>
<dbReference type="PROSITE" id="PS50059">
    <property type="entry name" value="FKBP_PPIASE"/>
    <property type="match status" value="1"/>
</dbReference>
<dbReference type="GO" id="GO:0044183">
    <property type="term" value="F:protein folding chaperone"/>
    <property type="evidence" value="ECO:0007669"/>
    <property type="project" value="TreeGrafter"/>
</dbReference>
<dbReference type="InterPro" id="IPR005215">
    <property type="entry name" value="Trig_fac"/>
</dbReference>
<keyword evidence="16" id="KW-1185">Reference proteome</keyword>
<dbReference type="InterPro" id="IPR036611">
    <property type="entry name" value="Trigger_fac_ribosome-bd_sf"/>
</dbReference>
<comment type="catalytic activity">
    <reaction evidence="1 11 12">
        <text>[protein]-peptidylproline (omega=180) = [protein]-peptidylproline (omega=0)</text>
        <dbReference type="Rhea" id="RHEA:16237"/>
        <dbReference type="Rhea" id="RHEA-COMP:10747"/>
        <dbReference type="Rhea" id="RHEA-COMP:10748"/>
        <dbReference type="ChEBI" id="CHEBI:83833"/>
        <dbReference type="ChEBI" id="CHEBI:83834"/>
        <dbReference type="EC" id="5.2.1.8"/>
    </reaction>
</comment>
<dbReference type="Pfam" id="PF05698">
    <property type="entry name" value="Trigger_C"/>
    <property type="match status" value="1"/>
</dbReference>
<evidence type="ECO:0000256" key="8">
    <source>
        <dbReference type="ARBA" id="ARBA00023235"/>
    </source>
</evidence>
<dbReference type="PANTHER" id="PTHR30560:SF3">
    <property type="entry name" value="TRIGGER FACTOR-LIKE PROTEIN TIG, CHLOROPLASTIC"/>
    <property type="match status" value="1"/>
</dbReference>
<organism evidence="15 16">
    <name type="scientific">Alkalilimnicola ehrlichii</name>
    <dbReference type="NCBI Taxonomy" id="351052"/>
    <lineage>
        <taxon>Bacteria</taxon>
        <taxon>Pseudomonadati</taxon>
        <taxon>Pseudomonadota</taxon>
        <taxon>Gammaproteobacteria</taxon>
        <taxon>Chromatiales</taxon>
        <taxon>Ectothiorhodospiraceae</taxon>
        <taxon>Alkalilimnicola</taxon>
    </lineage>
</organism>
<dbReference type="GO" id="GO:0051083">
    <property type="term" value="P:'de novo' cotranslational protein folding"/>
    <property type="evidence" value="ECO:0007669"/>
    <property type="project" value="TreeGrafter"/>
</dbReference>
<dbReference type="InterPro" id="IPR027304">
    <property type="entry name" value="Trigger_fact/SurA_dom_sf"/>
</dbReference>
<dbReference type="AlphaFoldDB" id="A0A3E0X083"/>
<evidence type="ECO:0000256" key="2">
    <source>
        <dbReference type="ARBA" id="ARBA00005464"/>
    </source>
</evidence>
<comment type="subcellular location">
    <subcellularLocation>
        <location evidence="11">Cytoplasm</location>
    </subcellularLocation>
    <text evidence="11">About half TF is bound to the ribosome near the polypeptide exit tunnel while the other half is free in the cytoplasm.</text>
</comment>
<evidence type="ECO:0000259" key="14">
    <source>
        <dbReference type="PROSITE" id="PS50059"/>
    </source>
</evidence>
<dbReference type="SUPFAM" id="SSF102735">
    <property type="entry name" value="Trigger factor ribosome-binding domain"/>
    <property type="match status" value="1"/>
</dbReference>
<dbReference type="SUPFAM" id="SSF109998">
    <property type="entry name" value="Triger factor/SurA peptide-binding domain-like"/>
    <property type="match status" value="1"/>
</dbReference>
<comment type="similarity">
    <text evidence="2 11 13">Belongs to the FKBP-type PPIase family. Tig subfamily.</text>
</comment>
<dbReference type="GO" id="GO:0043335">
    <property type="term" value="P:protein unfolding"/>
    <property type="evidence" value="ECO:0007669"/>
    <property type="project" value="TreeGrafter"/>
</dbReference>
<dbReference type="Gene3D" id="3.10.50.40">
    <property type="match status" value="1"/>
</dbReference>
<evidence type="ECO:0000256" key="11">
    <source>
        <dbReference type="HAMAP-Rule" id="MF_00303"/>
    </source>
</evidence>
<dbReference type="Gene3D" id="3.30.70.1050">
    <property type="entry name" value="Trigger factor ribosome-binding domain"/>
    <property type="match status" value="1"/>
</dbReference>
<dbReference type="InterPro" id="IPR001179">
    <property type="entry name" value="PPIase_FKBP_dom"/>
</dbReference>
<comment type="caution">
    <text evidence="15">The sequence shown here is derived from an EMBL/GenBank/DDBJ whole genome shotgun (WGS) entry which is preliminary data.</text>
</comment>
<evidence type="ECO:0000256" key="1">
    <source>
        <dbReference type="ARBA" id="ARBA00000971"/>
    </source>
</evidence>
<dbReference type="EMBL" id="NFZW01000005">
    <property type="protein sequence ID" value="RFA38029.1"/>
    <property type="molecule type" value="Genomic_DNA"/>
</dbReference>
<dbReference type="OrthoDB" id="9767721at2"/>
<dbReference type="Proteomes" id="UP000256763">
    <property type="component" value="Unassembled WGS sequence"/>
</dbReference>
<dbReference type="InterPro" id="IPR008880">
    <property type="entry name" value="Trigger_fac_C"/>
</dbReference>
<reference evidence="16" key="1">
    <citation type="submission" date="2017-05" db="EMBL/GenBank/DDBJ databases">
        <authorList>
            <person name="Sharma S."/>
            <person name="Sidhu C."/>
            <person name="Pinnaka A.K."/>
        </authorList>
    </citation>
    <scope>NUCLEOTIDE SEQUENCE [LARGE SCALE GENOMIC DNA]</scope>
    <source>
        <strain evidence="16">AK93</strain>
    </source>
</reference>
<dbReference type="InterPro" id="IPR037041">
    <property type="entry name" value="Trigger_fac_C_sf"/>
</dbReference>
<feature type="domain" description="PPIase FKBP-type" evidence="14">
    <location>
        <begin position="161"/>
        <end position="243"/>
    </location>
</feature>
<sequence>MQVSVETTQGLQRRMTVQVPSERVDKEVESRLRSLSGRVRLDGFRPGKVPLKVVKKRYGEQVRGEVLGELIQSTYGEAVTQQSLRPAGAPEIDPKQIDAGQDIEYVATFEVMPEVEVKGLETIEVERPQVEVGEEDVDRIVENLRKQRANFVEVERAAQAEDRVVIDFKGEIDGKEFAGNEGSDVPVQIGSGQMPKEFEEGLEGLKAGDKKDIDYSFPENFPDKDIAEKTATFHVEVKKVEEPQLPAVDDAFAEQFGITDGGVEKLRENIRESLERERDQAVQAKVKPQVLDGLAEANEVELPQVLVDGEISHLREQAKERAKQFGQEQEDDDLPASMFEEEAKRRVKLGLLVNEIVRANEIKLDQDRVRKVLEGMAAQYEQPQEVIRYYMQNRKMMESIEIAVMEDQVVDWLLERAKVTDKPTGFQELMGVADNAEAEDND</sequence>
<dbReference type="Pfam" id="PF05697">
    <property type="entry name" value="Trigger_N"/>
    <property type="match status" value="1"/>
</dbReference>
<evidence type="ECO:0000256" key="7">
    <source>
        <dbReference type="ARBA" id="ARBA00023186"/>
    </source>
</evidence>
<name>A0A3E0X083_9GAMM</name>
<dbReference type="GO" id="GO:0015031">
    <property type="term" value="P:protein transport"/>
    <property type="evidence" value="ECO:0007669"/>
    <property type="project" value="UniProtKB-UniRule"/>
</dbReference>
<dbReference type="InterPro" id="IPR008881">
    <property type="entry name" value="Trigger_fac_ribosome-bd_bac"/>
</dbReference>
<dbReference type="RefSeq" id="WP_116301342.1">
    <property type="nucleotide sequence ID" value="NZ_NFZV01000004.1"/>
</dbReference>
<evidence type="ECO:0000256" key="9">
    <source>
        <dbReference type="ARBA" id="ARBA00023306"/>
    </source>
</evidence>
<evidence type="ECO:0000256" key="6">
    <source>
        <dbReference type="ARBA" id="ARBA00023110"/>
    </source>
</evidence>
<dbReference type="PANTHER" id="PTHR30560">
    <property type="entry name" value="TRIGGER FACTOR CHAPERONE AND PEPTIDYL-PROLYL CIS/TRANS ISOMERASE"/>
    <property type="match status" value="1"/>
</dbReference>
<evidence type="ECO:0000256" key="13">
    <source>
        <dbReference type="RuleBase" id="RU003914"/>
    </source>
</evidence>
<dbReference type="GO" id="GO:0051301">
    <property type="term" value="P:cell division"/>
    <property type="evidence" value="ECO:0007669"/>
    <property type="project" value="UniProtKB-KW"/>
</dbReference>
<evidence type="ECO:0000313" key="16">
    <source>
        <dbReference type="Proteomes" id="UP000256763"/>
    </source>
</evidence>